<organism evidence="2">
    <name type="scientific">Tanacetum cinerariifolium</name>
    <name type="common">Dalmatian daisy</name>
    <name type="synonym">Chrysanthemum cinerariifolium</name>
    <dbReference type="NCBI Taxonomy" id="118510"/>
    <lineage>
        <taxon>Eukaryota</taxon>
        <taxon>Viridiplantae</taxon>
        <taxon>Streptophyta</taxon>
        <taxon>Embryophyta</taxon>
        <taxon>Tracheophyta</taxon>
        <taxon>Spermatophyta</taxon>
        <taxon>Magnoliopsida</taxon>
        <taxon>eudicotyledons</taxon>
        <taxon>Gunneridae</taxon>
        <taxon>Pentapetalae</taxon>
        <taxon>asterids</taxon>
        <taxon>campanulids</taxon>
        <taxon>Asterales</taxon>
        <taxon>Asteraceae</taxon>
        <taxon>Asteroideae</taxon>
        <taxon>Anthemideae</taxon>
        <taxon>Anthemidinae</taxon>
        <taxon>Tanacetum</taxon>
    </lineage>
</organism>
<comment type="caution">
    <text evidence="2">The sequence shown here is derived from an EMBL/GenBank/DDBJ whole genome shotgun (WGS) entry which is preliminary data.</text>
</comment>
<evidence type="ECO:0000256" key="1">
    <source>
        <dbReference type="SAM" id="MobiDB-lite"/>
    </source>
</evidence>
<proteinExistence type="predicted"/>
<gene>
    <name evidence="2" type="ORF">Tci_870887</name>
</gene>
<reference evidence="2" key="1">
    <citation type="journal article" date="2019" name="Sci. Rep.">
        <title>Draft genome of Tanacetum cinerariifolium, the natural source of mosquito coil.</title>
        <authorList>
            <person name="Yamashiro T."/>
            <person name="Shiraishi A."/>
            <person name="Satake H."/>
            <person name="Nakayama K."/>
        </authorList>
    </citation>
    <scope>NUCLEOTIDE SEQUENCE</scope>
</reference>
<name>A0A699SPY0_TANCI</name>
<evidence type="ECO:0008006" key="3">
    <source>
        <dbReference type="Google" id="ProtNLM"/>
    </source>
</evidence>
<feature type="non-terminal residue" evidence="2">
    <location>
        <position position="98"/>
    </location>
</feature>
<feature type="region of interest" description="Disordered" evidence="1">
    <location>
        <begin position="1"/>
        <end position="21"/>
    </location>
</feature>
<dbReference type="AlphaFoldDB" id="A0A699SPY0"/>
<protein>
    <recommendedName>
        <fullName evidence="3">Integrase, catalytic region, zinc finger, CCHC-type, peptidase aspartic, catalytic</fullName>
    </recommendedName>
</protein>
<dbReference type="EMBL" id="BKCJ011175061">
    <property type="protein sequence ID" value="GFC98917.1"/>
    <property type="molecule type" value="Genomic_DNA"/>
</dbReference>
<evidence type="ECO:0000313" key="2">
    <source>
        <dbReference type="EMBL" id="GFC98917.1"/>
    </source>
</evidence>
<sequence length="98" mass="10558">MTNYSLREVIPNDDSPSPTRIDDGVVQIIAPTTAKQSTNESVSVVPNVSVASSKATVSTLLNVDSLSDDVLYSFFASQSNSPQLDNEDLKQINPDDLE</sequence>
<accession>A0A699SPY0</accession>